<dbReference type="SUPFAM" id="SSF55048">
    <property type="entry name" value="Probable ACP-binding domain of malonyl-CoA ACP transacylase"/>
    <property type="match status" value="1"/>
</dbReference>
<dbReference type="Gene3D" id="3.40.50.720">
    <property type="entry name" value="NAD(P)-binding Rossmann-like Domain"/>
    <property type="match status" value="2"/>
</dbReference>
<protein>
    <recommendedName>
        <fullName evidence="10">Polyketide synthase</fullName>
    </recommendedName>
</protein>
<dbReference type="InterPro" id="IPR057326">
    <property type="entry name" value="KR_dom"/>
</dbReference>
<dbReference type="InterPro" id="IPR014031">
    <property type="entry name" value="Ketoacyl_synth_C"/>
</dbReference>
<dbReference type="InterPro" id="IPR050091">
    <property type="entry name" value="PKS_NRPS_Biosynth_Enz"/>
</dbReference>
<dbReference type="SMART" id="SM00822">
    <property type="entry name" value="PKS_KR"/>
    <property type="match status" value="1"/>
</dbReference>
<keyword evidence="1" id="KW-0596">Phosphopantetheine</keyword>
<dbReference type="Pfam" id="PF07993">
    <property type="entry name" value="NAD_binding_4"/>
    <property type="match status" value="1"/>
</dbReference>
<name>A0A8H5D8Z9_9AGAR</name>
<dbReference type="Pfam" id="PF21089">
    <property type="entry name" value="PKS_DH_N"/>
    <property type="match status" value="1"/>
</dbReference>
<dbReference type="InterPro" id="IPR014030">
    <property type="entry name" value="Ketoacyl_synth_N"/>
</dbReference>
<gene>
    <name evidence="8" type="ORF">D9757_013348</name>
</gene>
<dbReference type="Pfam" id="PF14765">
    <property type="entry name" value="PS-DH"/>
    <property type="match status" value="1"/>
</dbReference>
<dbReference type="InterPro" id="IPR020807">
    <property type="entry name" value="PKS_DH"/>
</dbReference>
<dbReference type="OrthoDB" id="329835at2759"/>
<dbReference type="InterPro" id="IPR013968">
    <property type="entry name" value="PKS_KR"/>
</dbReference>
<dbReference type="InterPro" id="IPR032821">
    <property type="entry name" value="PKS_assoc"/>
</dbReference>
<dbReference type="Pfam" id="PF00698">
    <property type="entry name" value="Acyl_transf_1"/>
    <property type="match status" value="1"/>
</dbReference>
<dbReference type="InterPro" id="IPR016039">
    <property type="entry name" value="Thiolase-like"/>
</dbReference>
<feature type="domain" description="PKS/mFAS DH" evidence="7">
    <location>
        <begin position="887"/>
        <end position="1163"/>
    </location>
</feature>
<dbReference type="PANTHER" id="PTHR43775">
    <property type="entry name" value="FATTY ACID SYNTHASE"/>
    <property type="match status" value="1"/>
</dbReference>
<dbReference type="GO" id="GO:0004312">
    <property type="term" value="F:fatty acid synthase activity"/>
    <property type="evidence" value="ECO:0007669"/>
    <property type="project" value="TreeGrafter"/>
</dbReference>
<dbReference type="PANTHER" id="PTHR43775:SF37">
    <property type="entry name" value="SI:DKEY-61P9.11"/>
    <property type="match status" value="1"/>
</dbReference>
<evidence type="ECO:0000259" key="7">
    <source>
        <dbReference type="PROSITE" id="PS52019"/>
    </source>
</evidence>
<evidence type="ECO:0000256" key="3">
    <source>
        <dbReference type="ARBA" id="ARBA00022679"/>
    </source>
</evidence>
<feature type="domain" description="Ketosynthase family 3 (KS3)" evidence="6">
    <location>
        <begin position="5"/>
        <end position="425"/>
    </location>
</feature>
<dbReference type="Gene3D" id="3.40.47.10">
    <property type="match status" value="1"/>
</dbReference>
<feature type="active site" description="Proton donor; for dehydratase activity" evidence="5">
    <location>
        <position position="1074"/>
    </location>
</feature>
<dbReference type="InterPro" id="IPR013120">
    <property type="entry name" value="FAR_NAD-bd"/>
</dbReference>
<dbReference type="SMART" id="SM00827">
    <property type="entry name" value="PKS_AT"/>
    <property type="match status" value="1"/>
</dbReference>
<organism evidence="8 9">
    <name type="scientific">Collybiopsis confluens</name>
    <dbReference type="NCBI Taxonomy" id="2823264"/>
    <lineage>
        <taxon>Eukaryota</taxon>
        <taxon>Fungi</taxon>
        <taxon>Dikarya</taxon>
        <taxon>Basidiomycota</taxon>
        <taxon>Agaricomycotina</taxon>
        <taxon>Agaricomycetes</taxon>
        <taxon>Agaricomycetidae</taxon>
        <taxon>Agaricales</taxon>
        <taxon>Marasmiineae</taxon>
        <taxon>Omphalotaceae</taxon>
        <taxon>Collybiopsis</taxon>
    </lineage>
</organism>
<dbReference type="Gene3D" id="3.10.129.110">
    <property type="entry name" value="Polyketide synthase dehydratase"/>
    <property type="match status" value="1"/>
</dbReference>
<dbReference type="PROSITE" id="PS52019">
    <property type="entry name" value="PKS_MFAS_DH"/>
    <property type="match status" value="1"/>
</dbReference>
<dbReference type="InterPro" id="IPR042104">
    <property type="entry name" value="PKS_dehydratase_sf"/>
</dbReference>
<evidence type="ECO:0000256" key="5">
    <source>
        <dbReference type="PROSITE-ProRule" id="PRU01363"/>
    </source>
</evidence>
<evidence type="ECO:0000313" key="9">
    <source>
        <dbReference type="Proteomes" id="UP000518752"/>
    </source>
</evidence>
<dbReference type="SUPFAM" id="SSF52151">
    <property type="entry name" value="FabD/lysophospholipase-like"/>
    <property type="match status" value="1"/>
</dbReference>
<dbReference type="GO" id="GO:0006633">
    <property type="term" value="P:fatty acid biosynthetic process"/>
    <property type="evidence" value="ECO:0007669"/>
    <property type="project" value="InterPro"/>
</dbReference>
<keyword evidence="3" id="KW-0808">Transferase</keyword>
<dbReference type="InterPro" id="IPR016036">
    <property type="entry name" value="Malonyl_transacylase_ACP-bd"/>
</dbReference>
<keyword evidence="2" id="KW-0597">Phosphoprotein</keyword>
<reference evidence="8 9" key="1">
    <citation type="journal article" date="2020" name="ISME J.">
        <title>Uncovering the hidden diversity of litter-decomposition mechanisms in mushroom-forming fungi.</title>
        <authorList>
            <person name="Floudas D."/>
            <person name="Bentzer J."/>
            <person name="Ahren D."/>
            <person name="Johansson T."/>
            <person name="Persson P."/>
            <person name="Tunlid A."/>
        </authorList>
    </citation>
    <scope>NUCLEOTIDE SEQUENCE [LARGE SCALE GENOMIC DNA]</scope>
    <source>
        <strain evidence="8 9">CBS 406.79</strain>
    </source>
</reference>
<dbReference type="Proteomes" id="UP000518752">
    <property type="component" value="Unassembled WGS sequence"/>
</dbReference>
<feature type="region of interest" description="N-terminal hotdog fold" evidence="5">
    <location>
        <begin position="887"/>
        <end position="1001"/>
    </location>
</feature>
<dbReference type="InterPro" id="IPR049551">
    <property type="entry name" value="PKS_DH_C"/>
</dbReference>
<dbReference type="SMART" id="SM00825">
    <property type="entry name" value="PKS_KS"/>
    <property type="match status" value="1"/>
</dbReference>
<dbReference type="Pfam" id="PF02801">
    <property type="entry name" value="Ketoacyl-synt_C"/>
    <property type="match status" value="1"/>
</dbReference>
<keyword evidence="9" id="KW-1185">Reference proteome</keyword>
<keyword evidence="4" id="KW-0511">Multifunctional enzyme</keyword>
<dbReference type="InterPro" id="IPR049552">
    <property type="entry name" value="PKS_DH_N"/>
</dbReference>
<dbReference type="InterPro" id="IPR018201">
    <property type="entry name" value="Ketoacyl_synth_AS"/>
</dbReference>
<dbReference type="Gene3D" id="3.40.366.10">
    <property type="entry name" value="Malonyl-Coenzyme A Acyl Carrier Protein, domain 2"/>
    <property type="match status" value="1"/>
</dbReference>
<dbReference type="InterPro" id="IPR001227">
    <property type="entry name" value="Ac_transferase_dom_sf"/>
</dbReference>
<dbReference type="Pfam" id="PF00109">
    <property type="entry name" value="ketoacyl-synt"/>
    <property type="match status" value="1"/>
</dbReference>
<dbReference type="PROSITE" id="PS00606">
    <property type="entry name" value="KS3_1"/>
    <property type="match status" value="1"/>
</dbReference>
<dbReference type="SMART" id="SM00826">
    <property type="entry name" value="PKS_DH"/>
    <property type="match status" value="1"/>
</dbReference>
<dbReference type="InterPro" id="IPR014043">
    <property type="entry name" value="Acyl_transferase_dom"/>
</dbReference>
<proteinExistence type="predicted"/>
<evidence type="ECO:0000259" key="6">
    <source>
        <dbReference type="PROSITE" id="PS52004"/>
    </source>
</evidence>
<dbReference type="CDD" id="cd00833">
    <property type="entry name" value="PKS"/>
    <property type="match status" value="1"/>
</dbReference>
<dbReference type="InterPro" id="IPR016035">
    <property type="entry name" value="Acyl_Trfase/lysoPLipase"/>
</dbReference>
<dbReference type="Pfam" id="PF08659">
    <property type="entry name" value="KR"/>
    <property type="match status" value="1"/>
</dbReference>
<evidence type="ECO:0000256" key="2">
    <source>
        <dbReference type="ARBA" id="ARBA00022553"/>
    </source>
</evidence>
<dbReference type="Pfam" id="PF16197">
    <property type="entry name" value="KAsynt_C_assoc"/>
    <property type="match status" value="1"/>
</dbReference>
<dbReference type="InterPro" id="IPR036291">
    <property type="entry name" value="NAD(P)-bd_dom_sf"/>
</dbReference>
<evidence type="ECO:0000256" key="4">
    <source>
        <dbReference type="ARBA" id="ARBA00023268"/>
    </source>
</evidence>
<dbReference type="EMBL" id="JAACJN010000256">
    <property type="protein sequence ID" value="KAF5355374.1"/>
    <property type="molecule type" value="Genomic_DNA"/>
</dbReference>
<sequence>MDELNAKIAIVGIACQLPSGTTSTENLDHEEFFRFLLQAQQSYETIPAGRFSVESWRGNNAGQVSATTGSFLKDIDQFDHVEFGVSTKDARAMAPATRKLIETSFLALLNSGIEYRRRNVGCYMSGTSIELLNVSEPDEYDSQGSFAGSPAMIANRVSYILDLLGPSVPTDTACSSTATALHLAIQGIRYGECEAAIRANRLSDWISYSQGSLLSPDGKCKPFDASADGFARAEGCVVIVVKRLDHAIRDHDHIYATILSTAVNSSGSGAPAGAPVAESQRTAMLKAFERANRLPQEVSYVELHATGTAKGDPAEANWVGESFSRESQLLIGSVKGNIGQVTTVLHTEITAFLTSISKVISIIHHRTIPPNVNFNTPNPAIEWDKYQLQVPTRPTALPCNLDKPPLISLASSGIGGANAHAVLEGPPDRNLGAVDRLPETTSTLLLAGGLTPRTAESTAEYLAQLFVKSSEETRSHATALGRRVKQMTWRTFTVVAPNSSAAVFPSPLISPREAPKLAFVFSGQGPQHLAMGRELFRVYPAFRRSILEMDVTFQKLTDTSLITDFGLFADQMLETKLPAIWPISLTLPAIAIFQMALFDLLIYLGIKPDIILGHSAGETAVLYASGAAPKAMAVELAVIRGRVFSELEDAGGTMAALSCNAEQALKLLAIEKAAHPHNTVEIACYNSPSDVAISGDSQALERVVDLAKEEGILGRMIRTHVPIHSSMMELCHEKYLTELRGLFKRFPHSHKPTISTISTLTGTFWTDSYDAEYFWNNTRNAVQFTSAMEAIDTKDSFSFIEIAPHPVLSSYISTMAEASSLVLCPARRPKTGMLSTEHANLLDLCGQLTIHGHDCVNFTHLNGKASFETKPQFPPYPFLKKTFPLYPKTAGISKQMASRLGPLNHAYLRINKITHPMLAEHVVRGEPIMAAAGFFEMALEFGASALMNVELREMLSLSAQNPAPVQVLLDGCHWSVKSVNSVRNVETVHAEGYLSFEEFSPRDPIDIAKVRQRCSMHVTGTDFYQSLQYFAAYGPLFQRVMRLSHNDQEALLSIKGVDNYLASDGYILHPAVLDACFQVMTYRPFHGDHNPNVYTLPASLKSLLFHRPPKKELFPSYVYAYVSDLTWKPQSITANIVVTDGDGNPLCSLSGLTLIQHRILPAVTPSRPLDVVLQPIDRISTALPIYDQSEAITVFDSASDALRRYLSSISGRQVLRILMTREDIFHACYEIFNEYDHFFDISIPSQIRTPASLKRNTTIRVSLPEHPTGEYSSSIFDIVMVVNEKNENLCLQRYCDSLSPTGVAIFTTATSAEQDLCSKIPSLPDQPGNWQMVALTPRNKTRRIFNPDSCTFDYVPGEEMSLQRSLCGLDISKHLDVWILSDHPSVLGLGRSLRYEYLAWDIRTVLFPKSLSAGKRSESIQTIPYSLRQEQEFIFESGGFYVPRAVPLPLRMSNSPNLQVLYSSVEWGTSVFVAAQPTFGMCMAGMVLGTHIETFCENLLLVQLPAALSSYQRLVTFNLHQLVAALLAVRSCPSAAPHNILLTHADSISGRAINSFFTQNGHRVTAVNERVRLSELALIGKQFDLVVSGYSDQSHMQILRSLVHPYAGKLFSWETDVSEAIRLEPALVKRAMADAIDFLEKNIVDLSFASFVRPSIQATISTSLSFKPYLSYLLIGGIGHVGAHVALYLYEHGARNIIVTSRSGRAGLSKATRIVRRIFSYLDQQIDMQIRYETVDATSETQMTALINRTVPKITGCFMLSTVLSDALFANIGQNEFMRSYESKVTSIQNLQRSIDISSLDFLVAFSSVSGLFGNGGQSAYNASNTVLESIISSMDNTFTFICPGLLDSSLMLVADRKRDRALKSLRTWSMSTEDMIIWLSDALSRFVSQGARFSRYVPDLEWGELDKNHGMPLLGRHLVPSSYNPTITIGSGITIGKSNEIDEHASIREIIKQTLDISLTDFVDNVPLSSYGLDSLLASRLSFLLRPFVQVSQLQLLAGITLREVIKMMRKAQEAASDEGFAITQSTQDTEISKGAVLDRWLEVLQKMLLSTDVDTSGNAQQGLDVVFVTGTTGVLGTYILHNLLLNPEVRKVYAFNRPARDGRAPLAKQAQAFIDCGLDRSLLDSSPKLVLVNGDLTTPDMGIPAVLKDKILSETTHIIHNAWTINLGLPLTEFNDLIQMTVNLLKMCVKSKASFSFVSTIGVLHVIARSDAETSFEEALEDPAIQLSGGYLQSKWVAERLTQIAAKTFGLATNVIRLGLLSGGLNGVWDRKHWLPAMVESGVHIGCLPDGGDAFVSWIPIDVAAKAVIECHEAQNKVLHIVHPSPVPWNKLFTPMAVALKVPLVPYEEWCSRLEYEGRQVFSSSSGNDRGISALRLMDVYRRGTGLGESLGLLPAVTCENAAQFSETLKSLKPLANGASADHWPLGALRTRTNQSETLASSALSLDNDAFLGEEDAGL</sequence>
<feature type="active site" description="Proton acceptor; for dehydratase activity" evidence="5">
    <location>
        <position position="921"/>
    </location>
</feature>
<accession>A0A8H5D8Z9</accession>
<feature type="region of interest" description="C-terminal hotdog fold" evidence="5">
    <location>
        <begin position="1015"/>
        <end position="1163"/>
    </location>
</feature>
<evidence type="ECO:0000313" key="8">
    <source>
        <dbReference type="EMBL" id="KAF5355374.1"/>
    </source>
</evidence>
<dbReference type="InterPro" id="IPR049900">
    <property type="entry name" value="PKS_mFAS_DH"/>
</dbReference>
<evidence type="ECO:0008006" key="10">
    <source>
        <dbReference type="Google" id="ProtNLM"/>
    </source>
</evidence>
<comment type="caution">
    <text evidence="8">The sequence shown here is derived from an EMBL/GenBank/DDBJ whole genome shotgun (WGS) entry which is preliminary data.</text>
</comment>
<dbReference type="GO" id="GO:0004315">
    <property type="term" value="F:3-oxoacyl-[acyl-carrier-protein] synthase activity"/>
    <property type="evidence" value="ECO:0007669"/>
    <property type="project" value="InterPro"/>
</dbReference>
<dbReference type="GO" id="GO:0044550">
    <property type="term" value="P:secondary metabolite biosynthetic process"/>
    <property type="evidence" value="ECO:0007669"/>
    <property type="project" value="UniProtKB-ARBA"/>
</dbReference>
<dbReference type="InterPro" id="IPR020841">
    <property type="entry name" value="PKS_Beta-ketoAc_synthase_dom"/>
</dbReference>
<dbReference type="SUPFAM" id="SSF51735">
    <property type="entry name" value="NAD(P)-binding Rossmann-fold domains"/>
    <property type="match status" value="2"/>
</dbReference>
<evidence type="ECO:0000256" key="1">
    <source>
        <dbReference type="ARBA" id="ARBA00022450"/>
    </source>
</evidence>
<dbReference type="SUPFAM" id="SSF53901">
    <property type="entry name" value="Thiolase-like"/>
    <property type="match status" value="1"/>
</dbReference>
<dbReference type="PROSITE" id="PS52004">
    <property type="entry name" value="KS3_2"/>
    <property type="match status" value="1"/>
</dbReference>